<evidence type="ECO:0000256" key="5">
    <source>
        <dbReference type="ARBA" id="ARBA00023002"/>
    </source>
</evidence>
<feature type="domain" description="Pyridine nucleotide-disulphide oxidoreductase dimerisation" evidence="7">
    <location>
        <begin position="367"/>
        <end position="462"/>
    </location>
</feature>
<evidence type="ECO:0000256" key="4">
    <source>
        <dbReference type="ARBA" id="ARBA00022827"/>
    </source>
</evidence>
<dbReference type="InterPro" id="IPR004099">
    <property type="entry name" value="Pyr_nucl-diS_OxRdtase_dimer"/>
</dbReference>
<dbReference type="InterPro" id="IPR023753">
    <property type="entry name" value="FAD/NAD-binding_dom"/>
</dbReference>
<keyword evidence="10" id="KW-1185">Reference proteome</keyword>
<accession>A0A846U0C5</accession>
<name>A0A846U0C5_9MOLU</name>
<dbReference type="SUPFAM" id="SSF55424">
    <property type="entry name" value="FAD/NAD-linked reductases, dimerisation (C-terminal) domain"/>
    <property type="match status" value="1"/>
</dbReference>
<reference evidence="9 10" key="1">
    <citation type="submission" date="2020-04" db="EMBL/GenBank/DDBJ databases">
        <title>Complete genome sequence of Spiroplasma platyhelix ATCC 51748, an insect isolate.</title>
        <authorList>
            <person name="Green E.A."/>
            <person name="Klassen J.L."/>
        </authorList>
    </citation>
    <scope>NUCLEOTIDE SEQUENCE [LARGE SCALE GENOMIC DNA]</scope>
    <source>
        <strain evidence="9 10">PALS-1</strain>
    </source>
</reference>
<keyword evidence="5" id="KW-0560">Oxidoreductase</keyword>
<evidence type="ECO:0000313" key="9">
    <source>
        <dbReference type="EMBL" id="NKE38474.1"/>
    </source>
</evidence>
<dbReference type="PANTHER" id="PTHR43429">
    <property type="entry name" value="PYRIDINE NUCLEOTIDE-DISULFIDE OXIDOREDUCTASE DOMAIN-CONTAINING"/>
    <property type="match status" value="1"/>
</dbReference>
<evidence type="ECO:0000256" key="6">
    <source>
        <dbReference type="ARBA" id="ARBA00023284"/>
    </source>
</evidence>
<dbReference type="RefSeq" id="WP_168104945.1">
    <property type="nucleotide sequence ID" value="NZ_CP051215.1"/>
</dbReference>
<dbReference type="InterPro" id="IPR050260">
    <property type="entry name" value="FAD-bd_OxRdtase"/>
</dbReference>
<protein>
    <submittedName>
        <fullName evidence="9">FAD-dependent oxidoreductase</fullName>
    </submittedName>
</protein>
<dbReference type="Gene3D" id="3.50.50.60">
    <property type="entry name" value="FAD/NAD(P)-binding domain"/>
    <property type="match status" value="2"/>
</dbReference>
<dbReference type="InterPro" id="IPR016156">
    <property type="entry name" value="FAD/NAD-linked_Rdtase_dimer_sf"/>
</dbReference>
<evidence type="ECO:0000256" key="2">
    <source>
        <dbReference type="ARBA" id="ARBA00009130"/>
    </source>
</evidence>
<proteinExistence type="inferred from homology"/>
<keyword evidence="3" id="KW-0285">Flavoprotein</keyword>
<keyword evidence="4" id="KW-0274">FAD</keyword>
<sequence length="476" mass="53661">MKIAIIGAGAAGMGVASKLSREHEKLNIHVFQNHNYISLGACGIPYFIANDFKKQALLNARTVKDFKNEQYKSKIHFHLNHNVNNINPEKNELTYENKKKEQKTFKYKYLVIATGAKPNVFSPFDLQSQPKNLFTVINKEDAINIKAMIKNAQKIAIIGGSFIGLEMAETCLKLKKSVTIIEVKDRLMANVFDQEFSPLIYNEITGTNKVENKPKKSEHYAKVLLNTTVNKLNVKDNVIISLETNNSKQIDCDLVLLASGFTPNTSFLTKNNIKLAKNNAIVINEYGEVLIDNTDSKDKNVRKIAYENIFSGGDCATIINQTNQTNNYLPLATSANKIARIIANNIMYPYKKEVWPGTLGASIIRVKHLELARVGIKDDYWKPENIASIFIKNTDTPTYFPSSKPLYLKLFYDKVSYQILGAEMAGYNKAVLRIDALSTAIWNKMDVRDLQYLDLVYAPPFATTTDIIQIAARKIK</sequence>
<comment type="cofactor">
    <cofactor evidence="1">
        <name>FAD</name>
        <dbReference type="ChEBI" id="CHEBI:57692"/>
    </cofactor>
</comment>
<dbReference type="SUPFAM" id="SSF51905">
    <property type="entry name" value="FAD/NAD(P)-binding domain"/>
    <property type="match status" value="2"/>
</dbReference>
<dbReference type="PRINTS" id="PR00368">
    <property type="entry name" value="FADPNR"/>
</dbReference>
<dbReference type="EMBL" id="JAAVVK010000001">
    <property type="protein sequence ID" value="NKE38474.1"/>
    <property type="molecule type" value="Genomic_DNA"/>
</dbReference>
<dbReference type="Pfam" id="PF02852">
    <property type="entry name" value="Pyr_redox_dim"/>
    <property type="match status" value="1"/>
</dbReference>
<evidence type="ECO:0000259" key="8">
    <source>
        <dbReference type="Pfam" id="PF07992"/>
    </source>
</evidence>
<dbReference type="AlphaFoldDB" id="A0A846U0C5"/>
<evidence type="ECO:0000256" key="1">
    <source>
        <dbReference type="ARBA" id="ARBA00001974"/>
    </source>
</evidence>
<gene>
    <name evidence="9" type="ORF">HER12_01745</name>
</gene>
<dbReference type="Proteomes" id="UP000584587">
    <property type="component" value="Unassembled WGS sequence"/>
</dbReference>
<dbReference type="PRINTS" id="PR00411">
    <property type="entry name" value="PNDRDTASEI"/>
</dbReference>
<comment type="similarity">
    <text evidence="2">Belongs to the class-III pyridine nucleotide-disulfide oxidoreductase family.</text>
</comment>
<keyword evidence="6" id="KW-0676">Redox-active center</keyword>
<organism evidence="9 10">
    <name type="scientific">Spiroplasma platyhelix PALS-1</name>
    <dbReference type="NCBI Taxonomy" id="1276218"/>
    <lineage>
        <taxon>Bacteria</taxon>
        <taxon>Bacillati</taxon>
        <taxon>Mycoplasmatota</taxon>
        <taxon>Mollicutes</taxon>
        <taxon>Entomoplasmatales</taxon>
        <taxon>Spiroplasmataceae</taxon>
        <taxon>Spiroplasma</taxon>
    </lineage>
</organism>
<evidence type="ECO:0000256" key="3">
    <source>
        <dbReference type="ARBA" id="ARBA00022630"/>
    </source>
</evidence>
<evidence type="ECO:0000259" key="7">
    <source>
        <dbReference type="Pfam" id="PF02852"/>
    </source>
</evidence>
<dbReference type="InterPro" id="IPR036188">
    <property type="entry name" value="FAD/NAD-bd_sf"/>
</dbReference>
<dbReference type="GO" id="GO:0016491">
    <property type="term" value="F:oxidoreductase activity"/>
    <property type="evidence" value="ECO:0007669"/>
    <property type="project" value="UniProtKB-KW"/>
</dbReference>
<comment type="caution">
    <text evidence="9">The sequence shown here is derived from an EMBL/GenBank/DDBJ whole genome shotgun (WGS) entry which is preliminary data.</text>
</comment>
<feature type="domain" description="FAD/NAD(P)-binding" evidence="8">
    <location>
        <begin position="1"/>
        <end position="322"/>
    </location>
</feature>
<evidence type="ECO:0000313" key="10">
    <source>
        <dbReference type="Proteomes" id="UP000584587"/>
    </source>
</evidence>
<dbReference type="PANTHER" id="PTHR43429:SF1">
    <property type="entry name" value="NAD(P)H SULFUR OXIDOREDUCTASE (COA-DEPENDENT)"/>
    <property type="match status" value="1"/>
</dbReference>
<dbReference type="Pfam" id="PF07992">
    <property type="entry name" value="Pyr_redox_2"/>
    <property type="match status" value="1"/>
</dbReference>